<dbReference type="InterPro" id="IPR009829">
    <property type="entry name" value="SKA1"/>
</dbReference>
<gene>
    <name evidence="5" type="ORF">AXF42_Ash018032</name>
</gene>
<sequence>MPDLSAMDATLAVMESQVQAIKDRLQEERSAIPKAKKLIQHSLNQQKKLQHMLAYAPSRIPESMGLSDFSLVSTSNQNSVHNGGLDEQLIFPEEPVLVPKEKKGRFAPRWYVTASELDSVASYMRGRLTLDKVNFAISEMATYADSNFQLITLPKKKLSDDSWERALELRDIAMSPELKGRHFLLETDIKGPGLKLDNTGKATIIVLRHLGRVLEFRIGQHRVIALLPSP</sequence>
<dbReference type="GO" id="GO:0007059">
    <property type="term" value="P:chromosome segregation"/>
    <property type="evidence" value="ECO:0007669"/>
    <property type="project" value="InterPro"/>
</dbReference>
<keyword evidence="2" id="KW-0175">Coiled coil</keyword>
<comment type="similarity">
    <text evidence="1">Belongs to the SKA1 family.</text>
</comment>
<reference evidence="5 6" key="1">
    <citation type="journal article" date="2017" name="Nature">
        <title>The Apostasia genome and the evolution of orchids.</title>
        <authorList>
            <person name="Zhang G.Q."/>
            <person name="Liu K.W."/>
            <person name="Li Z."/>
            <person name="Lohaus R."/>
            <person name="Hsiao Y.Y."/>
            <person name="Niu S.C."/>
            <person name="Wang J.Y."/>
            <person name="Lin Y.C."/>
            <person name="Xu Q."/>
            <person name="Chen L.J."/>
            <person name="Yoshida K."/>
            <person name="Fujiwara S."/>
            <person name="Wang Z.W."/>
            <person name="Zhang Y.Q."/>
            <person name="Mitsuda N."/>
            <person name="Wang M."/>
            <person name="Liu G.H."/>
            <person name="Pecoraro L."/>
            <person name="Huang H.X."/>
            <person name="Xiao X.J."/>
            <person name="Lin M."/>
            <person name="Wu X.Y."/>
            <person name="Wu W.L."/>
            <person name="Chen Y.Y."/>
            <person name="Chang S.B."/>
            <person name="Sakamoto S."/>
            <person name="Ohme-Takagi M."/>
            <person name="Yagi M."/>
            <person name="Zeng S.J."/>
            <person name="Shen C.Y."/>
            <person name="Yeh C.M."/>
            <person name="Luo Y.B."/>
            <person name="Tsai W.C."/>
            <person name="Van de Peer Y."/>
            <person name="Liu Z.J."/>
        </authorList>
    </citation>
    <scope>NUCLEOTIDE SEQUENCE [LARGE SCALE GENOMIC DNA]</scope>
    <source>
        <strain evidence="6">cv. Shenzhen</strain>
        <tissue evidence="5">Stem</tissue>
    </source>
</reference>
<dbReference type="OrthoDB" id="5962at2759"/>
<dbReference type="Proteomes" id="UP000236161">
    <property type="component" value="Unassembled WGS sequence"/>
</dbReference>
<dbReference type="EMBL" id="KZ451947">
    <property type="protein sequence ID" value="PKA59565.1"/>
    <property type="molecule type" value="Genomic_DNA"/>
</dbReference>
<dbReference type="GO" id="GO:0000940">
    <property type="term" value="C:outer kinetochore"/>
    <property type="evidence" value="ECO:0007669"/>
    <property type="project" value="TreeGrafter"/>
</dbReference>
<evidence type="ECO:0000256" key="1">
    <source>
        <dbReference type="ARBA" id="ARBA00006836"/>
    </source>
</evidence>
<dbReference type="GO" id="GO:0072686">
    <property type="term" value="C:mitotic spindle"/>
    <property type="evidence" value="ECO:0007669"/>
    <property type="project" value="TreeGrafter"/>
</dbReference>
<dbReference type="GO" id="GO:0000278">
    <property type="term" value="P:mitotic cell cycle"/>
    <property type="evidence" value="ECO:0007669"/>
    <property type="project" value="TreeGrafter"/>
</dbReference>
<proteinExistence type="inferred from homology"/>
<dbReference type="STRING" id="1088818.A0A2I0AVI6"/>
<dbReference type="GO" id="GO:0008017">
    <property type="term" value="F:microtubule binding"/>
    <property type="evidence" value="ECO:0007669"/>
    <property type="project" value="InterPro"/>
</dbReference>
<evidence type="ECO:0000313" key="5">
    <source>
        <dbReference type="EMBL" id="PKA59565.1"/>
    </source>
</evidence>
<keyword evidence="6" id="KW-1185">Reference proteome</keyword>
<dbReference type="GO" id="GO:0005876">
    <property type="term" value="C:spindle microtubule"/>
    <property type="evidence" value="ECO:0007669"/>
    <property type="project" value="TreeGrafter"/>
</dbReference>
<dbReference type="AlphaFoldDB" id="A0A2I0AVI6"/>
<dbReference type="PANTHER" id="PTHR28573">
    <property type="entry name" value="SPINDLE AND KINETOCHORE-ASSOCIATED PROTEIN 1"/>
    <property type="match status" value="1"/>
</dbReference>
<dbReference type="GO" id="GO:0031110">
    <property type="term" value="P:regulation of microtubule polymerization or depolymerization"/>
    <property type="evidence" value="ECO:0007669"/>
    <property type="project" value="TreeGrafter"/>
</dbReference>
<name>A0A2I0AVI6_9ASPA</name>
<dbReference type="InterPro" id="IPR042031">
    <property type="entry name" value="SKA1_MBD_sf"/>
</dbReference>
<protein>
    <recommendedName>
        <fullName evidence="3">SKA complex subunit 1 homolog</fullName>
    </recommendedName>
    <alternativeName>
        <fullName evidence="4">Spindle and kinetochore-associated protein 1 homolog</fullName>
    </alternativeName>
</protein>
<dbReference type="FunFam" id="1.10.10.1890:FF:000002">
    <property type="entry name" value="Spindle and kinetochore-associated protein 1"/>
    <property type="match status" value="1"/>
</dbReference>
<evidence type="ECO:0000256" key="4">
    <source>
        <dbReference type="ARBA" id="ARBA00075755"/>
    </source>
</evidence>
<dbReference type="PANTHER" id="PTHR28573:SF1">
    <property type="entry name" value="SPINDLE AND KINETOCHORE-ASSOCIATED PROTEIN 1"/>
    <property type="match status" value="1"/>
</dbReference>
<dbReference type="GO" id="GO:0051301">
    <property type="term" value="P:cell division"/>
    <property type="evidence" value="ECO:0007669"/>
    <property type="project" value="InterPro"/>
</dbReference>
<dbReference type="Pfam" id="PF07160">
    <property type="entry name" value="SKA1"/>
    <property type="match status" value="1"/>
</dbReference>
<evidence type="ECO:0000256" key="2">
    <source>
        <dbReference type="ARBA" id="ARBA00023054"/>
    </source>
</evidence>
<dbReference type="Gene3D" id="1.10.10.1890">
    <property type="entry name" value="Ska1 microtubule binding domain-like"/>
    <property type="match status" value="1"/>
</dbReference>
<evidence type="ECO:0000256" key="3">
    <source>
        <dbReference type="ARBA" id="ARBA00068507"/>
    </source>
</evidence>
<evidence type="ECO:0000313" key="6">
    <source>
        <dbReference type="Proteomes" id="UP000236161"/>
    </source>
</evidence>
<accession>A0A2I0AVI6</accession>
<organism evidence="5 6">
    <name type="scientific">Apostasia shenzhenica</name>
    <dbReference type="NCBI Taxonomy" id="1088818"/>
    <lineage>
        <taxon>Eukaryota</taxon>
        <taxon>Viridiplantae</taxon>
        <taxon>Streptophyta</taxon>
        <taxon>Embryophyta</taxon>
        <taxon>Tracheophyta</taxon>
        <taxon>Spermatophyta</taxon>
        <taxon>Magnoliopsida</taxon>
        <taxon>Liliopsida</taxon>
        <taxon>Asparagales</taxon>
        <taxon>Orchidaceae</taxon>
        <taxon>Apostasioideae</taxon>
        <taxon>Apostasia</taxon>
    </lineage>
</organism>